<evidence type="ECO:0000256" key="3">
    <source>
        <dbReference type="ARBA" id="ARBA00018028"/>
    </source>
</evidence>
<name>A0A8B9ZYV5_9AVES</name>
<evidence type="ECO:0000259" key="27">
    <source>
        <dbReference type="PROSITE" id="PS50280"/>
    </source>
</evidence>
<dbReference type="Pfam" id="PF00628">
    <property type="entry name" value="PHD"/>
    <property type="match status" value="1"/>
</dbReference>
<evidence type="ECO:0000256" key="25">
    <source>
        <dbReference type="SAM" id="Phobius"/>
    </source>
</evidence>
<evidence type="ECO:0000313" key="32">
    <source>
        <dbReference type="Proteomes" id="UP000694549"/>
    </source>
</evidence>
<evidence type="ECO:0000256" key="20">
    <source>
        <dbReference type="ARBA" id="ARBA00066810"/>
    </source>
</evidence>
<organism evidence="31 32">
    <name type="scientific">Anas zonorhyncha</name>
    <name type="common">Eastern spot-billed duck</name>
    <dbReference type="NCBI Taxonomy" id="75864"/>
    <lineage>
        <taxon>Eukaryota</taxon>
        <taxon>Metazoa</taxon>
        <taxon>Chordata</taxon>
        <taxon>Craniata</taxon>
        <taxon>Vertebrata</taxon>
        <taxon>Euteleostomi</taxon>
        <taxon>Archelosauria</taxon>
        <taxon>Archosauria</taxon>
        <taxon>Dinosauria</taxon>
        <taxon>Saurischia</taxon>
        <taxon>Theropoda</taxon>
        <taxon>Coelurosauria</taxon>
        <taxon>Aves</taxon>
        <taxon>Neognathae</taxon>
        <taxon>Galloanserae</taxon>
        <taxon>Anseriformes</taxon>
        <taxon>Anatidae</taxon>
        <taxon>Anatinae</taxon>
        <taxon>Anas</taxon>
    </lineage>
</organism>
<protein>
    <recommendedName>
        <fullName evidence="3">Histone-lysine N-methyltransferase, H3 lysine-36 specific</fullName>
        <ecNumber evidence="20">2.1.1.357</ecNumber>
    </recommendedName>
    <alternativeName>
        <fullName evidence="21">H3-K36-HMTase</fullName>
    </alternativeName>
    <alternativeName>
        <fullName evidence="22">Nuclear receptor-binding SET domain-containing protein 1</fullName>
    </alternativeName>
</protein>
<feature type="region of interest" description="Disordered" evidence="24">
    <location>
        <begin position="282"/>
        <end position="301"/>
    </location>
</feature>
<evidence type="ECO:0000256" key="23">
    <source>
        <dbReference type="PROSITE-ProRule" id="PRU00146"/>
    </source>
</evidence>
<evidence type="ECO:0000256" key="21">
    <source>
        <dbReference type="ARBA" id="ARBA00080495"/>
    </source>
</evidence>
<dbReference type="Gene3D" id="3.30.40.10">
    <property type="entry name" value="Zinc/RING finger domain, C3HC4 (zinc finger)"/>
    <property type="match status" value="4"/>
</dbReference>
<dbReference type="SMART" id="SM00570">
    <property type="entry name" value="AWS"/>
    <property type="match status" value="1"/>
</dbReference>
<evidence type="ECO:0000256" key="4">
    <source>
        <dbReference type="ARBA" id="ARBA00022454"/>
    </source>
</evidence>
<evidence type="ECO:0000256" key="2">
    <source>
        <dbReference type="ARBA" id="ARBA00004286"/>
    </source>
</evidence>
<dbReference type="FunFam" id="3.30.40.10:FF:000201">
    <property type="entry name" value="Histone-lysine N-methyltransferase"/>
    <property type="match status" value="1"/>
</dbReference>
<dbReference type="GO" id="GO:0003712">
    <property type="term" value="F:transcription coregulator activity"/>
    <property type="evidence" value="ECO:0007669"/>
    <property type="project" value="UniProtKB-ARBA"/>
</dbReference>
<dbReference type="GO" id="GO:0005694">
    <property type="term" value="C:chromosome"/>
    <property type="evidence" value="ECO:0007669"/>
    <property type="project" value="UniProtKB-SubCell"/>
</dbReference>
<dbReference type="CDD" id="cd19210">
    <property type="entry name" value="SET_NSD1"/>
    <property type="match status" value="1"/>
</dbReference>
<feature type="domain" description="PWWP" evidence="28">
    <location>
        <begin position="1621"/>
        <end position="1683"/>
    </location>
</feature>
<dbReference type="InterPro" id="IPR000313">
    <property type="entry name" value="PWWP_dom"/>
</dbReference>
<proteinExistence type="predicted"/>
<feature type="compositionally biased region" description="Polar residues" evidence="24">
    <location>
        <begin position="603"/>
        <end position="622"/>
    </location>
</feature>
<feature type="compositionally biased region" description="Acidic residues" evidence="24">
    <location>
        <begin position="124"/>
        <end position="171"/>
    </location>
</feature>
<dbReference type="CDD" id="cd15648">
    <property type="entry name" value="PHD1_NSD1_2"/>
    <property type="match status" value="1"/>
</dbReference>
<keyword evidence="11" id="KW-0677">Repeat</keyword>
<feature type="compositionally biased region" description="Basic and acidic residues" evidence="24">
    <location>
        <begin position="939"/>
        <end position="954"/>
    </location>
</feature>
<keyword evidence="18" id="KW-0539">Nucleus</keyword>
<evidence type="ECO:0000256" key="6">
    <source>
        <dbReference type="ARBA" id="ARBA00022553"/>
    </source>
</evidence>
<evidence type="ECO:0000256" key="22">
    <source>
        <dbReference type="ARBA" id="ARBA00081785"/>
    </source>
</evidence>
<evidence type="ECO:0000256" key="8">
    <source>
        <dbReference type="ARBA" id="ARBA00022679"/>
    </source>
</evidence>
<dbReference type="Proteomes" id="UP000694549">
    <property type="component" value="Unplaced"/>
</dbReference>
<dbReference type="PROSITE" id="PS50280">
    <property type="entry name" value="SET"/>
    <property type="match status" value="1"/>
</dbReference>
<dbReference type="InterPro" id="IPR047430">
    <property type="entry name" value="PHD4_NSD1"/>
</dbReference>
<keyword evidence="12 23" id="KW-0863">Zinc-finger</keyword>
<dbReference type="InterPro" id="IPR055198">
    <property type="entry name" value="NSD_PHD"/>
</dbReference>
<keyword evidence="25" id="KW-0472">Membrane</keyword>
<evidence type="ECO:0000256" key="11">
    <source>
        <dbReference type="ARBA" id="ARBA00022737"/>
    </source>
</evidence>
<dbReference type="FunFam" id="3.30.40.10:FF:000093">
    <property type="entry name" value="Histone-lysine N-methyltransferase"/>
    <property type="match status" value="1"/>
</dbReference>
<dbReference type="PROSITE" id="PS50812">
    <property type="entry name" value="PWWP"/>
    <property type="match status" value="1"/>
</dbReference>
<dbReference type="PROSITE" id="PS01359">
    <property type="entry name" value="ZF_PHD_1"/>
    <property type="match status" value="1"/>
</dbReference>
<evidence type="ECO:0000256" key="18">
    <source>
        <dbReference type="ARBA" id="ARBA00023242"/>
    </source>
</evidence>
<dbReference type="InterPro" id="IPR019786">
    <property type="entry name" value="Zinc_finger_PHD-type_CS"/>
</dbReference>
<feature type="region of interest" description="Disordered" evidence="24">
    <location>
        <begin position="2219"/>
        <end position="2254"/>
    </location>
</feature>
<feature type="domain" description="SET" evidence="27">
    <location>
        <begin position="1807"/>
        <end position="1924"/>
    </location>
</feature>
<keyword evidence="4" id="KW-0158">Chromosome</keyword>
<dbReference type="FunFam" id="2.30.30.140:FF:000004">
    <property type="entry name" value="Histone-lysine N-methyltransferase"/>
    <property type="match status" value="1"/>
</dbReference>
<keyword evidence="25" id="KW-0812">Transmembrane</keyword>
<dbReference type="InterPro" id="IPR011011">
    <property type="entry name" value="Znf_FYVE_PHD"/>
</dbReference>
<evidence type="ECO:0000256" key="17">
    <source>
        <dbReference type="ARBA" id="ARBA00023163"/>
    </source>
</evidence>
<keyword evidence="10" id="KW-0479">Metal-binding</keyword>
<dbReference type="Pfam" id="PF00856">
    <property type="entry name" value="SET"/>
    <property type="match status" value="1"/>
</dbReference>
<reference evidence="31" key="1">
    <citation type="submission" date="2025-08" db="UniProtKB">
        <authorList>
            <consortium name="Ensembl"/>
        </authorList>
    </citation>
    <scope>IDENTIFICATION</scope>
</reference>
<dbReference type="FunFam" id="3.30.40.10:FF:000025">
    <property type="entry name" value="Histone-lysine N-methyltransferase"/>
    <property type="match status" value="1"/>
</dbReference>
<dbReference type="Gene3D" id="2.170.270.10">
    <property type="entry name" value="SET domain"/>
    <property type="match status" value="1"/>
</dbReference>
<feature type="region of interest" description="Disordered" evidence="24">
    <location>
        <begin position="1331"/>
        <end position="1401"/>
    </location>
</feature>
<evidence type="ECO:0000256" key="15">
    <source>
        <dbReference type="ARBA" id="ARBA00023015"/>
    </source>
</evidence>
<dbReference type="InterPro" id="IPR047426">
    <property type="entry name" value="PHD1_NSD1_2"/>
</dbReference>
<keyword evidence="14" id="KW-0156">Chromatin regulator</keyword>
<evidence type="ECO:0000256" key="19">
    <source>
        <dbReference type="ARBA" id="ARBA00050654"/>
    </source>
</evidence>
<dbReference type="InterPro" id="IPR046341">
    <property type="entry name" value="SET_dom_sf"/>
</dbReference>
<feature type="region of interest" description="Disordered" evidence="24">
    <location>
        <begin position="80"/>
        <end position="202"/>
    </location>
</feature>
<dbReference type="SUPFAM" id="SSF57903">
    <property type="entry name" value="FYVE/PHD zinc finger"/>
    <property type="match status" value="3"/>
</dbReference>
<feature type="domain" description="PHD-type" evidence="26">
    <location>
        <begin position="1408"/>
        <end position="1454"/>
    </location>
</feature>
<comment type="subcellular location">
    <subcellularLocation>
        <location evidence="2">Chromosome</location>
    </subcellularLocation>
    <subcellularLocation>
        <location evidence="1">Nucleus</location>
    </subcellularLocation>
</comment>
<feature type="transmembrane region" description="Helical" evidence="25">
    <location>
        <begin position="226"/>
        <end position="255"/>
    </location>
</feature>
<feature type="compositionally biased region" description="Polar residues" evidence="24">
    <location>
        <begin position="506"/>
        <end position="520"/>
    </location>
</feature>
<feature type="region of interest" description="Disordered" evidence="24">
    <location>
        <begin position="481"/>
        <end position="573"/>
    </location>
</feature>
<feature type="compositionally biased region" description="Low complexity" evidence="24">
    <location>
        <begin position="839"/>
        <end position="848"/>
    </location>
</feature>
<dbReference type="Ensembl" id="ENSAZOT00000028179.1">
    <property type="protein sequence ID" value="ENSAZOP00000026272.1"/>
    <property type="gene ID" value="ENSAZOG00000006360.1"/>
</dbReference>
<feature type="region of interest" description="Disordered" evidence="24">
    <location>
        <begin position="1173"/>
        <end position="1208"/>
    </location>
</feature>
<dbReference type="Pfam" id="PF22908">
    <property type="entry name" value="PHD_NSD"/>
    <property type="match status" value="1"/>
</dbReference>
<dbReference type="CDD" id="cd15656">
    <property type="entry name" value="PHD4_NSD1"/>
    <property type="match status" value="1"/>
</dbReference>
<dbReference type="Pfam" id="PF17907">
    <property type="entry name" value="AWS"/>
    <property type="match status" value="1"/>
</dbReference>
<dbReference type="GO" id="GO:0140954">
    <property type="term" value="F:histone H3K36 dimethyltransferase activity"/>
    <property type="evidence" value="ECO:0007669"/>
    <property type="project" value="UniProtKB-EC"/>
</dbReference>
<dbReference type="PROSITE" id="PS50868">
    <property type="entry name" value="POST_SET"/>
    <property type="match status" value="1"/>
</dbReference>
<dbReference type="GO" id="GO:0008270">
    <property type="term" value="F:zinc ion binding"/>
    <property type="evidence" value="ECO:0007669"/>
    <property type="project" value="UniProtKB-KW"/>
</dbReference>
<feature type="compositionally biased region" description="Basic residues" evidence="24">
    <location>
        <begin position="548"/>
        <end position="558"/>
    </location>
</feature>
<dbReference type="CDD" id="cd15659">
    <property type="entry name" value="PHD5_NSD1"/>
    <property type="match status" value="1"/>
</dbReference>
<dbReference type="CDD" id="cd20164">
    <property type="entry name" value="PWWP_NSD1_rpt2"/>
    <property type="match status" value="1"/>
</dbReference>
<evidence type="ECO:0000259" key="30">
    <source>
        <dbReference type="PROSITE" id="PS51215"/>
    </source>
</evidence>
<dbReference type="InterPro" id="IPR006560">
    <property type="entry name" value="AWS_dom"/>
</dbReference>
<dbReference type="GO" id="GO:0016922">
    <property type="term" value="F:nuclear receptor binding"/>
    <property type="evidence" value="ECO:0007669"/>
    <property type="project" value="UniProtKB-ARBA"/>
</dbReference>
<dbReference type="FunFam" id="3.30.40.10:FF:000153">
    <property type="entry name" value="Histone-lysine N-methyltransferase NSD2"/>
    <property type="match status" value="1"/>
</dbReference>
<evidence type="ECO:0000259" key="29">
    <source>
        <dbReference type="PROSITE" id="PS50868"/>
    </source>
</evidence>
<keyword evidence="9" id="KW-0949">S-adenosyl-L-methionine</keyword>
<dbReference type="GO" id="GO:0005654">
    <property type="term" value="C:nucleoplasm"/>
    <property type="evidence" value="ECO:0007669"/>
    <property type="project" value="UniProtKB-ARBA"/>
</dbReference>
<dbReference type="Pfam" id="PF23004">
    <property type="entry name" value="PHDvar_NSD"/>
    <property type="match status" value="1"/>
</dbReference>
<feature type="compositionally biased region" description="Low complexity" evidence="24">
    <location>
        <begin position="1242"/>
        <end position="1254"/>
    </location>
</feature>
<evidence type="ECO:0000256" key="24">
    <source>
        <dbReference type="SAM" id="MobiDB-lite"/>
    </source>
</evidence>
<keyword evidence="8" id="KW-0808">Transferase</keyword>
<feature type="region of interest" description="Disordered" evidence="24">
    <location>
        <begin position="653"/>
        <end position="675"/>
    </location>
</feature>
<dbReference type="InterPro" id="IPR047423">
    <property type="entry name" value="PWWP_NSD1_rpt2"/>
</dbReference>
<feature type="compositionally biased region" description="Basic residues" evidence="24">
    <location>
        <begin position="1962"/>
        <end position="1973"/>
    </location>
</feature>
<dbReference type="Pfam" id="PF23011">
    <property type="entry name" value="PHD-1st_NSD"/>
    <property type="match status" value="1"/>
</dbReference>
<evidence type="ECO:0000313" key="31">
    <source>
        <dbReference type="Ensembl" id="ENSAZOP00000026272.1"/>
    </source>
</evidence>
<keyword evidence="16" id="KW-0010">Activator</keyword>
<feature type="compositionally biased region" description="Polar residues" evidence="24">
    <location>
        <begin position="532"/>
        <end position="547"/>
    </location>
</feature>
<dbReference type="InterPro" id="IPR041306">
    <property type="entry name" value="C5HCH"/>
</dbReference>
<evidence type="ECO:0000259" key="28">
    <source>
        <dbReference type="PROSITE" id="PS50812"/>
    </source>
</evidence>
<keyword evidence="13" id="KW-0862">Zinc</keyword>
<dbReference type="SUPFAM" id="SSF82199">
    <property type="entry name" value="SET domain"/>
    <property type="match status" value="1"/>
</dbReference>
<evidence type="ECO:0000256" key="5">
    <source>
        <dbReference type="ARBA" id="ARBA00022491"/>
    </source>
</evidence>
<keyword evidence="7" id="KW-0489">Methyltransferase</keyword>
<feature type="region of interest" description="Disordered" evidence="24">
    <location>
        <begin position="2284"/>
        <end position="2330"/>
    </location>
</feature>
<keyword evidence="5" id="KW-0678">Repressor</keyword>
<dbReference type="SMART" id="SM00249">
    <property type="entry name" value="PHD"/>
    <property type="match status" value="5"/>
</dbReference>
<keyword evidence="32" id="KW-1185">Reference proteome</keyword>
<evidence type="ECO:0000256" key="10">
    <source>
        <dbReference type="ARBA" id="ARBA00022723"/>
    </source>
</evidence>
<dbReference type="InterPro" id="IPR001965">
    <property type="entry name" value="Znf_PHD"/>
</dbReference>
<evidence type="ECO:0000256" key="9">
    <source>
        <dbReference type="ARBA" id="ARBA00022691"/>
    </source>
</evidence>
<dbReference type="Gene3D" id="2.30.30.140">
    <property type="match status" value="1"/>
</dbReference>
<dbReference type="InterPro" id="IPR047428">
    <property type="entry name" value="PHD2_NSD1"/>
</dbReference>
<dbReference type="FunFam" id="2.170.270.10:FF:000002">
    <property type="entry name" value="Histone-lysine N-methyltransferase"/>
    <property type="match status" value="1"/>
</dbReference>
<dbReference type="CDD" id="cd15653">
    <property type="entry name" value="PHD3_NSD1"/>
    <property type="match status" value="1"/>
</dbReference>
<dbReference type="PROSITE" id="PS51215">
    <property type="entry name" value="AWS"/>
    <property type="match status" value="1"/>
</dbReference>
<keyword evidence="6" id="KW-0597">Phosphoprotein</keyword>
<dbReference type="InterPro" id="IPR001214">
    <property type="entry name" value="SET_dom"/>
</dbReference>
<feature type="region of interest" description="Disordered" evidence="24">
    <location>
        <begin position="1952"/>
        <end position="1975"/>
    </location>
</feature>
<evidence type="ECO:0000256" key="14">
    <source>
        <dbReference type="ARBA" id="ARBA00022853"/>
    </source>
</evidence>
<dbReference type="InterPro" id="IPR019787">
    <property type="entry name" value="Znf_PHD-finger"/>
</dbReference>
<dbReference type="InterPro" id="IPR055197">
    <property type="entry name" value="PHDvar_NSD"/>
</dbReference>
<dbReference type="InterPro" id="IPR047429">
    <property type="entry name" value="PHD3_NSD1"/>
</dbReference>
<feature type="compositionally biased region" description="Polar residues" evidence="24">
    <location>
        <begin position="866"/>
        <end position="890"/>
    </location>
</feature>
<feature type="compositionally biased region" description="Basic and acidic residues" evidence="24">
    <location>
        <begin position="891"/>
        <end position="903"/>
    </location>
</feature>
<feature type="region of interest" description="Disordered" evidence="24">
    <location>
        <begin position="839"/>
        <end position="1016"/>
    </location>
</feature>
<keyword evidence="25" id="KW-1133">Transmembrane helix</keyword>
<dbReference type="EC" id="2.1.1.357" evidence="20"/>
<dbReference type="InterPro" id="IPR050777">
    <property type="entry name" value="SET2_Histone-Lys_MeTrsfase"/>
</dbReference>
<feature type="compositionally biased region" description="Low complexity" evidence="24">
    <location>
        <begin position="107"/>
        <end position="123"/>
    </location>
</feature>
<comment type="catalytic activity">
    <reaction evidence="19">
        <text>L-lysyl(36)-[histone H3] + 2 S-adenosyl-L-methionine = N(6),N(6)-dimethyl-L-lysyl(36)-[histone H3] + 2 S-adenosyl-L-homocysteine + 2 H(+)</text>
        <dbReference type="Rhea" id="RHEA:60308"/>
        <dbReference type="Rhea" id="RHEA-COMP:9785"/>
        <dbReference type="Rhea" id="RHEA-COMP:9787"/>
        <dbReference type="ChEBI" id="CHEBI:15378"/>
        <dbReference type="ChEBI" id="CHEBI:29969"/>
        <dbReference type="ChEBI" id="CHEBI:57856"/>
        <dbReference type="ChEBI" id="CHEBI:59789"/>
        <dbReference type="ChEBI" id="CHEBI:61976"/>
        <dbReference type="EC" id="2.1.1.357"/>
    </reaction>
</comment>
<feature type="compositionally biased region" description="Pro residues" evidence="24">
    <location>
        <begin position="89"/>
        <end position="100"/>
    </location>
</feature>
<dbReference type="SMART" id="SM00317">
    <property type="entry name" value="SET"/>
    <property type="match status" value="1"/>
</dbReference>
<dbReference type="InterPro" id="IPR047432">
    <property type="entry name" value="PHD5_NSD1"/>
</dbReference>
<feature type="compositionally biased region" description="Polar residues" evidence="24">
    <location>
        <begin position="977"/>
        <end position="986"/>
    </location>
</feature>
<keyword evidence="15" id="KW-0805">Transcription regulation</keyword>
<evidence type="ECO:0000256" key="1">
    <source>
        <dbReference type="ARBA" id="ARBA00004123"/>
    </source>
</evidence>
<feature type="domain" description="AWS" evidence="30">
    <location>
        <begin position="1755"/>
        <end position="1805"/>
    </location>
</feature>
<dbReference type="InterPro" id="IPR013083">
    <property type="entry name" value="Znf_RING/FYVE/PHD"/>
</dbReference>
<dbReference type="SMART" id="SM00508">
    <property type="entry name" value="PostSET"/>
    <property type="match status" value="1"/>
</dbReference>
<reference evidence="31" key="2">
    <citation type="submission" date="2025-09" db="UniProtKB">
        <authorList>
            <consortium name="Ensembl"/>
        </authorList>
    </citation>
    <scope>IDENTIFICATION</scope>
</reference>
<feature type="compositionally biased region" description="Basic and acidic residues" evidence="24">
    <location>
        <begin position="914"/>
        <end position="923"/>
    </location>
</feature>
<sequence>MEQACEVSRRSCLVPFGTSLAAAEPKGGPFGEARGPEPPAMQLAAAKPVYGQDPSSCYIPLRRLQDLASMINAEYLGGAADGAEALPDPGSPSPRGPGDPPGGADGPGPAADGAPPAFPLLLPDGEDEEEEDEEEEEEEEEGEEGAETPEEEDEEEEDDDEEEEEDEDEEAAGGARERAAAEQSRAGPQRGPGSPEPPPRLQRECFVSSRHSLWESMLIVLKKQNAGLSLCSVPCLSHFYPVGYPLIFFFFLFFVSSNFKVPQRFMAKWEVSVGQAEDILLGGPEDQKCSQNSSELDSEKEVQSEYYANGPGAEKDRQLNGCFKSLAFDSRHSASEKGKLHIKPHVKKSSDSRKRTRVKKNSMRGEASKGEIKEKMPESIVKNMMVGDLPDKHASHELRRIANSLTASNSARENHLLSSFGERHFEKMTLKPDYENCKSGALKNTLQGDLFSSASLEREKSSLGILCSSKLQIHYSASEAGIEKKQTESDSSSSLSDGGNSDVDTMDQSSERASSTLEVSDSSDKMEKEFPMTSSGNIKLSMYFSQKSNRRARKKSYRDRKPLGGSATSRLDAEFAHGELEGGSSDAEMSLTTLERSSDVRNDNLSLANKHTTPQSVSKDNSWSAVANQTTLKPKSVKLPRIRSIKCKHKEKGSGLEPSLAEEEGGMKRCSSDTKGFSGLQKDSLLRSGKVDGQKLLNNVHEKPRDSAEIETAVVKHVLSELKELSYRSMNDDASDSGTPKATVPLLFSSASGHGRLPIEPNYRFSTLLMMLKDIHDSKAKEQQLMTGQNIVPYRNTSTADGSGSNSASGLTSLSIVGPPYKIEKNGDCVQETVNANSSISNSSFSRNPPAKLTGIGTSKREPANTAVSGTNGTNCVSKRNCSKSKQSSKLGDKTVSNRKDLKPGGPSKLLSRLSRDSGEHAFRVHGSVTSPLGNEAEDTGRKESVDLTEHSTDEDSACLSDDNLGRIGRRPEAGRNTESCTSAENGESPDLDSEANSESSLGDEANEINHVAPKKRWQRFNQSSARSNKHISRSREQGNLASAFGLNSHGFSLKGNECLGRRHSPHSKVLEGDLTGQDYENRLDLVEKRLNVCGKPNNSVMDSETELGNFAPQNTVLKLLSFFLVHSERKRLRKPSKRLLEYAEEYDHLFAPKKKSKKVQEQLQKVNSVARSEFEGGLPAQCSPDRDTQRGPSPLISTPSSTKESPPILEAECSFSELGSHSTDPTHQLLEGPSDFPELVLSSSDVSEVSASPDAEERFLKSGNFESKRQRKPTKKLLESNDLDTAFMPKKEDSQSVEADGGPAESRQIVIFAFFLNGLCHIPAPEKVLEKQRKRKRQRHPSVAMHSKKEKNGEGLGETPHSEGETSGHGTATSPKEGNEEGSENDHGVPSSKKIQGERGGGAALKENVCQICEKPGELLLCEAQCCGAFHLQCLGLSEMPTGKFICNECSTGVHTCFVCKSCGEDVKRCLLPLCGKYYHEECIQKYPPTVMQNKGFRCSLHICMTCHAANPANISASKGRLMRCVRCPVAYHSNDFCLAAGSVVLASNSIICPNHFTARRGCRNHEHVNVSWCFVCSEGGSLLCCESCPAAFHRECLNIEMPEGSWYCNDCKAGKKPHYKEVVWVKVGRYRWWPAEICHPRTIPVNIQKMKHDIGEFPVLFFGSKDYLWTHQARVFPYMEGDVSSKDKMGKGVDGIYKKALHEAAVRFEELKAQKELRQLQEDKKNDKKPPPYKHIKVNRPVGKVQIFTADLSEIPRCNCKPTDENPCGLDSECINRMLLYECHPLVCPAGERCQNQCFSKRQYPEVQIFRTLARGWGLQAKTDIRKGEFVNEYVGELIDEEECRARIRYAQEHDITNFYMLTLDKDRIIDAGPKGNYARFMNHCCQPNCETQKWCVNGDTRVGLFAIVNIKAGTELTFNYNLECLGNGKTVCKCGAPNCSGFLGVRPKSQPTLTEEKSKKMKRRPQMKRRSQAEVMKEREDECFSCGDGGQLVSCKKPGCPKVYHADCLNLTKRPAGKWECPWHQCDMCGKEAASFCEMCPRSFCKQHREGMLFISKLDGRLCCTEHDPCGPNPLEPGEIREYVPPMGALTNGDDPQPAEQPPADTDLSVQPLDRLPQPPAFKLQSPEKPPASFSGAARVLATEKVPGSGTPHPLPAEKPPALGMPRILPTDKAPSLGVPRPLPLEKPHGSRSPHVLPMEKALGSGALRIPVTQKALNPSVLRPLPPEKAPDAGALRVLPPEKAPSSGAVRPQLLERPLALTAPWPQASDKLAAAVAPRPQVLEKPPAASAPRLLLSEKALRPVDQNAQPKERAAPAAELNPQQKERTLLASEQISWSVGKAVPHVGQLPWPTEKLQTHEQSHWPAAKALTPAEQSPRTAEKLPEPTLQPVWEVASAPAEQTPWTSERLRAFEQTPRPAREAPVPPEQTQWIVTNIQTLDQISWLAGKVHTPRGQDPLPEQNAALARNQDSVCHELADSEPK</sequence>
<dbReference type="SUPFAM" id="SSF63748">
    <property type="entry name" value="Tudor/PWWP/MBT"/>
    <property type="match status" value="1"/>
</dbReference>
<evidence type="ECO:0000259" key="26">
    <source>
        <dbReference type="PROSITE" id="PS50016"/>
    </source>
</evidence>
<dbReference type="InterPro" id="IPR047433">
    <property type="entry name" value="SET_NSD1"/>
</dbReference>
<dbReference type="PROSITE" id="PS50016">
    <property type="entry name" value="ZF_PHD_2"/>
    <property type="match status" value="2"/>
</dbReference>
<feature type="compositionally biased region" description="Low complexity" evidence="24">
    <location>
        <begin position="2097"/>
        <end position="2110"/>
    </location>
</feature>
<feature type="region of interest" description="Disordered" evidence="24">
    <location>
        <begin position="600"/>
        <end position="622"/>
    </location>
</feature>
<evidence type="ECO:0000256" key="7">
    <source>
        <dbReference type="ARBA" id="ARBA00022603"/>
    </source>
</evidence>
<feature type="region of interest" description="Disordered" evidence="24">
    <location>
        <begin position="1242"/>
        <end position="1303"/>
    </location>
</feature>
<dbReference type="SMART" id="SM00293">
    <property type="entry name" value="PWWP"/>
    <property type="match status" value="1"/>
</dbReference>
<feature type="region of interest" description="Disordered" evidence="24">
    <location>
        <begin position="20"/>
        <end position="40"/>
    </location>
</feature>
<feature type="compositionally biased region" description="Polar residues" evidence="24">
    <location>
        <begin position="1196"/>
        <end position="1205"/>
    </location>
</feature>
<accession>A0A8B9ZYV5</accession>
<dbReference type="Pfam" id="PF17982">
    <property type="entry name" value="C5HCH"/>
    <property type="match status" value="1"/>
</dbReference>
<feature type="compositionally biased region" description="Low complexity" evidence="24">
    <location>
        <begin position="489"/>
        <end position="503"/>
    </location>
</feature>
<dbReference type="CDD" id="cd15650">
    <property type="entry name" value="PHD2_NSD1"/>
    <property type="match status" value="1"/>
</dbReference>
<evidence type="ECO:0000256" key="12">
    <source>
        <dbReference type="ARBA" id="ARBA00022771"/>
    </source>
</evidence>
<dbReference type="PANTHER" id="PTHR22884">
    <property type="entry name" value="SET DOMAIN PROTEINS"/>
    <property type="match status" value="1"/>
</dbReference>
<feature type="domain" description="PHD-type" evidence="26">
    <location>
        <begin position="1572"/>
        <end position="1616"/>
    </location>
</feature>
<evidence type="ECO:0000256" key="13">
    <source>
        <dbReference type="ARBA" id="ARBA00022833"/>
    </source>
</evidence>
<evidence type="ECO:0000256" key="16">
    <source>
        <dbReference type="ARBA" id="ARBA00023159"/>
    </source>
</evidence>
<dbReference type="InterPro" id="IPR059153">
    <property type="entry name" value="NSD_PHD-1st"/>
</dbReference>
<keyword evidence="17" id="KW-0804">Transcription</keyword>
<dbReference type="InterPro" id="IPR003616">
    <property type="entry name" value="Post-SET_dom"/>
</dbReference>
<dbReference type="GO" id="GO:0032259">
    <property type="term" value="P:methylation"/>
    <property type="evidence" value="ECO:0007669"/>
    <property type="project" value="UniProtKB-KW"/>
</dbReference>
<feature type="domain" description="Post-SET" evidence="29">
    <location>
        <begin position="1931"/>
        <end position="1947"/>
    </location>
</feature>
<feature type="region of interest" description="Disordered" evidence="24">
    <location>
        <begin position="2088"/>
        <end position="2200"/>
    </location>
</feature>
<dbReference type="Pfam" id="PF00855">
    <property type="entry name" value="PWWP"/>
    <property type="match status" value="1"/>
</dbReference>
<feature type="region of interest" description="Disordered" evidence="24">
    <location>
        <begin position="334"/>
        <end position="369"/>
    </location>
</feature>